<protein>
    <recommendedName>
        <fullName evidence="5 14">Homoserine dehydrogenase</fullName>
        <ecNumber evidence="4 14">1.1.1.3</ecNumber>
    </recommendedName>
</protein>
<evidence type="ECO:0000256" key="11">
    <source>
        <dbReference type="ARBA" id="ARBA00048841"/>
    </source>
</evidence>
<dbReference type="Pfam" id="PF00742">
    <property type="entry name" value="Homoserine_dh"/>
    <property type="match status" value="1"/>
</dbReference>
<dbReference type="InterPro" id="IPR001342">
    <property type="entry name" value="HDH_cat"/>
</dbReference>
<evidence type="ECO:0000256" key="1">
    <source>
        <dbReference type="ARBA" id="ARBA00005056"/>
    </source>
</evidence>
<dbReference type="Gene3D" id="3.30.360.10">
    <property type="entry name" value="Dihydrodipicolinate Reductase, domain 2"/>
    <property type="match status" value="1"/>
</dbReference>
<dbReference type="PIRSF" id="PIRSF036497">
    <property type="entry name" value="HDH_short"/>
    <property type="match status" value="1"/>
</dbReference>
<dbReference type="PANTHER" id="PTHR43331:SF1">
    <property type="entry name" value="HOMOSERINE DEHYDROGENASE"/>
    <property type="match status" value="1"/>
</dbReference>
<proteinExistence type="inferred from homology"/>
<organism evidence="18 19">
    <name type="scientific">Ktedonospora formicarum</name>
    <dbReference type="NCBI Taxonomy" id="2778364"/>
    <lineage>
        <taxon>Bacteria</taxon>
        <taxon>Bacillati</taxon>
        <taxon>Chloroflexota</taxon>
        <taxon>Ktedonobacteria</taxon>
        <taxon>Ktedonobacterales</taxon>
        <taxon>Ktedonobacteraceae</taxon>
        <taxon>Ktedonospora</taxon>
    </lineage>
</organism>
<gene>
    <name evidence="18" type="ORF">KSX_34300</name>
</gene>
<dbReference type="EC" id="1.1.1.3" evidence="4 14"/>
<dbReference type="UniPathway" id="UPA00051">
    <property type="reaction ID" value="UER00465"/>
</dbReference>
<keyword evidence="10 14" id="KW-0486">Methionine biosynthesis</keyword>
<keyword evidence="9" id="KW-0915">Sodium</keyword>
<comment type="catalytic activity">
    <reaction evidence="11">
        <text>L-homoserine + NADP(+) = L-aspartate 4-semialdehyde + NADPH + H(+)</text>
        <dbReference type="Rhea" id="RHEA:15761"/>
        <dbReference type="ChEBI" id="CHEBI:15378"/>
        <dbReference type="ChEBI" id="CHEBI:57476"/>
        <dbReference type="ChEBI" id="CHEBI:57783"/>
        <dbReference type="ChEBI" id="CHEBI:58349"/>
        <dbReference type="ChEBI" id="CHEBI:537519"/>
        <dbReference type="EC" id="1.1.1.3"/>
    </reaction>
    <physiologicalReaction direction="right-to-left" evidence="11">
        <dbReference type="Rhea" id="RHEA:15763"/>
    </physiologicalReaction>
</comment>
<feature type="binding site" evidence="13">
    <location>
        <position position="134"/>
    </location>
    <ligand>
        <name>NADPH</name>
        <dbReference type="ChEBI" id="CHEBI:57783"/>
    </ligand>
</feature>
<evidence type="ECO:0000256" key="2">
    <source>
        <dbReference type="ARBA" id="ARBA00005062"/>
    </source>
</evidence>
<evidence type="ECO:0000256" key="15">
    <source>
        <dbReference type="RuleBase" id="RU004171"/>
    </source>
</evidence>
<keyword evidence="7 14" id="KW-0791">Threonine biosynthesis</keyword>
<evidence type="ECO:0000256" key="10">
    <source>
        <dbReference type="ARBA" id="ARBA00023167"/>
    </source>
</evidence>
<dbReference type="RefSeq" id="WP_220194614.1">
    <property type="nucleotide sequence ID" value="NZ_BNJF01000001.1"/>
</dbReference>
<dbReference type="InterPro" id="IPR005106">
    <property type="entry name" value="Asp/hSer_DH_NAD-bd"/>
</dbReference>
<name>A0A8J3MQU8_9CHLR</name>
<keyword evidence="13 14" id="KW-0521">NADP</keyword>
<dbReference type="Pfam" id="PF03447">
    <property type="entry name" value="NAD_binding_3"/>
    <property type="match status" value="1"/>
</dbReference>
<evidence type="ECO:0000256" key="13">
    <source>
        <dbReference type="PIRSR" id="PIRSR036497-2"/>
    </source>
</evidence>
<comment type="pathway">
    <text evidence="1 14">Amino-acid biosynthesis; L-threonine biosynthesis; L-threonine from L-aspartate: step 3/5.</text>
</comment>
<dbReference type="Gene3D" id="3.40.50.720">
    <property type="entry name" value="NAD(P)-binding Rossmann-like Domain"/>
    <property type="match status" value="1"/>
</dbReference>
<keyword evidence="8 14" id="KW-0560">Oxidoreductase</keyword>
<evidence type="ECO:0000256" key="4">
    <source>
        <dbReference type="ARBA" id="ARBA00013213"/>
    </source>
</evidence>
<comment type="caution">
    <text evidence="18">The sequence shown here is derived from an EMBL/GenBank/DDBJ whole genome shotgun (WGS) entry which is preliminary data.</text>
</comment>
<reference evidence="18" key="1">
    <citation type="submission" date="2020-10" db="EMBL/GenBank/DDBJ databases">
        <title>Taxonomic study of unclassified bacteria belonging to the class Ktedonobacteria.</title>
        <authorList>
            <person name="Yabe S."/>
            <person name="Wang C.M."/>
            <person name="Zheng Y."/>
            <person name="Sakai Y."/>
            <person name="Cavaletti L."/>
            <person name="Monciardini P."/>
            <person name="Donadio S."/>
        </authorList>
    </citation>
    <scope>NUCLEOTIDE SEQUENCE</scope>
    <source>
        <strain evidence="18">SOSP1-1</strain>
    </source>
</reference>
<evidence type="ECO:0000313" key="19">
    <source>
        <dbReference type="Proteomes" id="UP000612362"/>
    </source>
</evidence>
<evidence type="ECO:0000313" key="18">
    <source>
        <dbReference type="EMBL" id="GHO45267.1"/>
    </source>
</evidence>
<dbReference type="InterPro" id="IPR022697">
    <property type="entry name" value="HDH_short"/>
</dbReference>
<evidence type="ECO:0000256" key="12">
    <source>
        <dbReference type="PIRSR" id="PIRSR036497-1"/>
    </source>
</evidence>
<evidence type="ECO:0000259" key="17">
    <source>
        <dbReference type="Pfam" id="PF03447"/>
    </source>
</evidence>
<dbReference type="GO" id="GO:0009086">
    <property type="term" value="P:methionine biosynthetic process"/>
    <property type="evidence" value="ECO:0007669"/>
    <property type="project" value="UniProtKB-KW"/>
</dbReference>
<accession>A0A8J3MQU8</accession>
<evidence type="ECO:0000256" key="3">
    <source>
        <dbReference type="ARBA" id="ARBA00006753"/>
    </source>
</evidence>
<feature type="active site" description="Proton donor" evidence="12">
    <location>
        <position position="233"/>
    </location>
</feature>
<comment type="similarity">
    <text evidence="3 15">Belongs to the homoserine dehydrogenase family.</text>
</comment>
<dbReference type="GO" id="GO:0004412">
    <property type="term" value="F:homoserine dehydrogenase activity"/>
    <property type="evidence" value="ECO:0007669"/>
    <property type="project" value="UniProtKB-EC"/>
</dbReference>
<feature type="domain" description="Aspartate/homoserine dehydrogenase NAD-binding" evidence="17">
    <location>
        <begin position="22"/>
        <end position="158"/>
    </location>
</feature>
<keyword evidence="6 14" id="KW-0028">Amino-acid biosynthesis</keyword>
<evidence type="ECO:0000256" key="6">
    <source>
        <dbReference type="ARBA" id="ARBA00022605"/>
    </source>
</evidence>
<evidence type="ECO:0000256" key="9">
    <source>
        <dbReference type="ARBA" id="ARBA00023053"/>
    </source>
</evidence>
<evidence type="ECO:0000256" key="5">
    <source>
        <dbReference type="ARBA" id="ARBA00013376"/>
    </source>
</evidence>
<dbReference type="GO" id="GO:0050661">
    <property type="term" value="F:NADP binding"/>
    <property type="evidence" value="ECO:0007669"/>
    <property type="project" value="InterPro"/>
</dbReference>
<dbReference type="Proteomes" id="UP000612362">
    <property type="component" value="Unassembled WGS sequence"/>
</dbReference>
<dbReference type="FunFam" id="3.30.360.10:FF:000005">
    <property type="entry name" value="Homoserine dehydrogenase"/>
    <property type="match status" value="1"/>
</dbReference>
<evidence type="ECO:0000256" key="8">
    <source>
        <dbReference type="ARBA" id="ARBA00023002"/>
    </source>
</evidence>
<dbReference type="UniPathway" id="UPA00050">
    <property type="reaction ID" value="UER00063"/>
</dbReference>
<evidence type="ECO:0000256" key="7">
    <source>
        <dbReference type="ARBA" id="ARBA00022697"/>
    </source>
</evidence>
<dbReference type="SUPFAM" id="SSF55347">
    <property type="entry name" value="Glyceraldehyde-3-phosphate dehydrogenase-like, C-terminal domain"/>
    <property type="match status" value="1"/>
</dbReference>
<feature type="domain" description="Homoserine dehydrogenase catalytic" evidence="16">
    <location>
        <begin position="166"/>
        <end position="349"/>
    </location>
</feature>
<dbReference type="EMBL" id="BNJF01000001">
    <property type="protein sequence ID" value="GHO45267.1"/>
    <property type="molecule type" value="Genomic_DNA"/>
</dbReference>
<comment type="pathway">
    <text evidence="2 14">Amino-acid biosynthesis; L-methionine biosynthesis via de novo pathway; L-homoserine from L-aspartate: step 3/3.</text>
</comment>
<dbReference type="GO" id="GO:0009088">
    <property type="term" value="P:threonine biosynthetic process"/>
    <property type="evidence" value="ECO:0007669"/>
    <property type="project" value="UniProtKB-UniPathway"/>
</dbReference>
<evidence type="ECO:0000256" key="14">
    <source>
        <dbReference type="RuleBase" id="RU000579"/>
    </source>
</evidence>
<keyword evidence="19" id="KW-1185">Reference proteome</keyword>
<feature type="binding site" evidence="13">
    <location>
        <begin position="22"/>
        <end position="27"/>
    </location>
    <ligand>
        <name>NADP(+)</name>
        <dbReference type="ChEBI" id="CHEBI:58349"/>
    </ligand>
</feature>
<dbReference type="InterPro" id="IPR036291">
    <property type="entry name" value="NAD(P)-bd_dom_sf"/>
</dbReference>
<dbReference type="PROSITE" id="PS01042">
    <property type="entry name" value="HOMOSER_DHGENASE"/>
    <property type="match status" value="1"/>
</dbReference>
<sequence length="357" mass="39516">METYKRAHGLTEVKTYNLCILGFGNVGRALARHLLTKREELREEYGIEWRVTGIATRRLGWIVDPRGLDLEAIARGEYPEARAYETQDVRGWLQEAQADVLFELTSTNPQTGQPAIDYMRTALEHGAHVVTANKGPVVHAYRELEALAQSKGKRFLFEATVMAGAPIFSLYQHTLPATKLMRFRGLLNATSNVIIHEMEQGKSFNEAVSRAQELGITETDPTLDVDGWDSTVKLCAIANVLMEVPLKIDDVKREGLRELQTEELRRARAEGTPYKQVATIERTEHGVVATVCTEKLEASDPLAAVSPPSMLAHMEMDIVPGGLTVTLHLPEEETAGPDATAYDVLADFIRAVSPKGI</sequence>
<feature type="binding site" evidence="13">
    <location>
        <position position="218"/>
    </location>
    <ligand>
        <name>L-homoserine</name>
        <dbReference type="ChEBI" id="CHEBI:57476"/>
    </ligand>
</feature>
<dbReference type="AlphaFoldDB" id="A0A8J3MQU8"/>
<evidence type="ECO:0000259" key="16">
    <source>
        <dbReference type="Pfam" id="PF00742"/>
    </source>
</evidence>
<dbReference type="PANTHER" id="PTHR43331">
    <property type="entry name" value="HOMOSERINE DEHYDROGENASE"/>
    <property type="match status" value="1"/>
</dbReference>
<dbReference type="InterPro" id="IPR019811">
    <property type="entry name" value="HDH_CS"/>
</dbReference>
<dbReference type="SUPFAM" id="SSF51735">
    <property type="entry name" value="NAD(P)-binding Rossmann-fold domains"/>
    <property type="match status" value="1"/>
</dbReference>